<gene>
    <name evidence="4" type="ORF">OVN521_LOCUS12357</name>
    <name evidence="3" type="ORF">WKI299_LOCUS36111</name>
    <name evidence="2" type="ORF">XDN619_LOCUS28893</name>
</gene>
<sequence>MSILRSLSVIWTIVVNAALSVEALIKTNFEHFKISLLTIGRSLSKTRPKFESEELYGNLMAKWRRTRRTPESINEHVIVFEQDLCQLVEQLKEFVYLDIYGKIDYEKLEPYHLMVQKRFPNSRIYIQISRFSLWI</sequence>
<protein>
    <submittedName>
        <fullName evidence="3">Uncharacterized protein</fullName>
    </submittedName>
</protein>
<dbReference type="EMBL" id="CAJNRG010013980">
    <property type="protein sequence ID" value="CAF2152514.1"/>
    <property type="molecule type" value="Genomic_DNA"/>
</dbReference>
<evidence type="ECO:0000313" key="6">
    <source>
        <dbReference type="Proteomes" id="UP000663866"/>
    </source>
</evidence>
<dbReference type="Proteomes" id="UP000663887">
    <property type="component" value="Unassembled WGS sequence"/>
</dbReference>
<dbReference type="AlphaFoldDB" id="A0A816ZZJ9"/>
<evidence type="ECO:0000256" key="1">
    <source>
        <dbReference type="SAM" id="SignalP"/>
    </source>
</evidence>
<evidence type="ECO:0000313" key="5">
    <source>
        <dbReference type="Proteomes" id="UP000663856"/>
    </source>
</evidence>
<dbReference type="Proteomes" id="UP000663866">
    <property type="component" value="Unassembled WGS sequence"/>
</dbReference>
<keyword evidence="6" id="KW-1185">Reference proteome</keyword>
<evidence type="ECO:0000313" key="3">
    <source>
        <dbReference type="EMBL" id="CAF2232851.1"/>
    </source>
</evidence>
<reference evidence="3" key="1">
    <citation type="submission" date="2021-02" db="EMBL/GenBank/DDBJ databases">
        <authorList>
            <person name="Nowell W R."/>
        </authorList>
    </citation>
    <scope>NUCLEOTIDE SEQUENCE</scope>
</reference>
<dbReference type="EMBL" id="CAJNRF010017518">
    <property type="protein sequence ID" value="CAF2232851.1"/>
    <property type="molecule type" value="Genomic_DNA"/>
</dbReference>
<proteinExistence type="predicted"/>
<feature type="chain" id="PRO_5036413406" evidence="1">
    <location>
        <begin position="24"/>
        <end position="135"/>
    </location>
</feature>
<dbReference type="EMBL" id="CAJOBG010001721">
    <property type="protein sequence ID" value="CAF3952962.1"/>
    <property type="molecule type" value="Genomic_DNA"/>
</dbReference>
<evidence type="ECO:0000313" key="4">
    <source>
        <dbReference type="EMBL" id="CAF3952962.1"/>
    </source>
</evidence>
<evidence type="ECO:0000313" key="2">
    <source>
        <dbReference type="EMBL" id="CAF2152514.1"/>
    </source>
</evidence>
<name>A0A816ZZJ9_9BILA</name>
<keyword evidence="1" id="KW-0732">Signal</keyword>
<comment type="caution">
    <text evidence="3">The sequence shown here is derived from an EMBL/GenBank/DDBJ whole genome shotgun (WGS) entry which is preliminary data.</text>
</comment>
<dbReference type="Proteomes" id="UP000663856">
    <property type="component" value="Unassembled WGS sequence"/>
</dbReference>
<feature type="signal peptide" evidence="1">
    <location>
        <begin position="1"/>
        <end position="23"/>
    </location>
</feature>
<organism evidence="3 5">
    <name type="scientific">Rotaria magnacalcarata</name>
    <dbReference type="NCBI Taxonomy" id="392030"/>
    <lineage>
        <taxon>Eukaryota</taxon>
        <taxon>Metazoa</taxon>
        <taxon>Spiralia</taxon>
        <taxon>Gnathifera</taxon>
        <taxon>Rotifera</taxon>
        <taxon>Eurotatoria</taxon>
        <taxon>Bdelloidea</taxon>
        <taxon>Philodinida</taxon>
        <taxon>Philodinidae</taxon>
        <taxon>Rotaria</taxon>
    </lineage>
</organism>
<accession>A0A816ZZJ9</accession>